<dbReference type="EMBL" id="CP001739">
    <property type="protein sequence ID" value="ACZ09244.1"/>
    <property type="molecule type" value="Genomic_DNA"/>
</dbReference>
<dbReference type="HOGENOM" id="CLU_025996_0_3_0"/>
<feature type="domain" description="Glycosyltransferase 2-like" evidence="1">
    <location>
        <begin position="2"/>
        <end position="131"/>
    </location>
</feature>
<dbReference type="SUPFAM" id="SSF53448">
    <property type="entry name" value="Nucleotide-diphospho-sugar transferases"/>
    <property type="match status" value="1"/>
</dbReference>
<protein>
    <submittedName>
        <fullName evidence="2">Glycosyl transferase family 2</fullName>
    </submittedName>
</protein>
<name>D1ALA1_SEBTE</name>
<dbReference type="RefSeq" id="WP_012861838.1">
    <property type="nucleotide sequence ID" value="NC_013517.1"/>
</dbReference>
<dbReference type="CDD" id="cd00761">
    <property type="entry name" value="Glyco_tranf_GTA_type"/>
    <property type="match status" value="1"/>
</dbReference>
<keyword evidence="3" id="KW-1185">Reference proteome</keyword>
<dbReference type="Proteomes" id="UP000000845">
    <property type="component" value="Chromosome"/>
</dbReference>
<reference evidence="2 3" key="2">
    <citation type="journal article" date="2010" name="Stand. Genomic Sci.">
        <title>Complete genome sequence of Sebaldella termitidis type strain (NCTC 11300).</title>
        <authorList>
            <person name="Harmon-Smith M."/>
            <person name="Celia L."/>
            <person name="Chertkov O."/>
            <person name="Lapidus A."/>
            <person name="Copeland A."/>
            <person name="Glavina Del Rio T."/>
            <person name="Nolan M."/>
            <person name="Lucas S."/>
            <person name="Tice H."/>
            <person name="Cheng J.F."/>
            <person name="Han C."/>
            <person name="Detter J.C."/>
            <person name="Bruce D."/>
            <person name="Goodwin L."/>
            <person name="Pitluck S."/>
            <person name="Pati A."/>
            <person name="Liolios K."/>
            <person name="Ivanova N."/>
            <person name="Mavromatis K."/>
            <person name="Mikhailova N."/>
            <person name="Chen A."/>
            <person name="Palaniappan K."/>
            <person name="Land M."/>
            <person name="Hauser L."/>
            <person name="Chang Y.J."/>
            <person name="Jeffries C.D."/>
            <person name="Brettin T."/>
            <person name="Goker M."/>
            <person name="Beck B."/>
            <person name="Bristow J."/>
            <person name="Eisen J.A."/>
            <person name="Markowitz V."/>
            <person name="Hugenholtz P."/>
            <person name="Kyrpides N.C."/>
            <person name="Klenk H.P."/>
            <person name="Chen F."/>
        </authorList>
    </citation>
    <scope>NUCLEOTIDE SEQUENCE [LARGE SCALE GENOMIC DNA]</scope>
    <source>
        <strain evidence="3">ATCC 33386 / NCTC 11300</strain>
    </source>
</reference>
<reference evidence="3" key="1">
    <citation type="submission" date="2009-09" db="EMBL/GenBank/DDBJ databases">
        <title>The complete chromosome of Sebaldella termitidis ATCC 33386.</title>
        <authorList>
            <consortium name="US DOE Joint Genome Institute (JGI-PGF)"/>
            <person name="Lucas S."/>
            <person name="Copeland A."/>
            <person name="Lapidus A."/>
            <person name="Glavina del Rio T."/>
            <person name="Dalin E."/>
            <person name="Tice H."/>
            <person name="Bruce D."/>
            <person name="Goodwin L."/>
            <person name="Pitluck S."/>
            <person name="Kyrpides N."/>
            <person name="Mavromatis K."/>
            <person name="Ivanova N."/>
            <person name="Mikhailova N."/>
            <person name="Sims D."/>
            <person name="Meincke L."/>
            <person name="Brettin T."/>
            <person name="Detter J.C."/>
            <person name="Han C."/>
            <person name="Larimer F."/>
            <person name="Land M."/>
            <person name="Hauser L."/>
            <person name="Markowitz V."/>
            <person name="Cheng J.F."/>
            <person name="Hugenholtz P."/>
            <person name="Woyke T."/>
            <person name="Wu D."/>
            <person name="Eisen J.A."/>
        </authorList>
    </citation>
    <scope>NUCLEOTIDE SEQUENCE [LARGE SCALE GENOMIC DNA]</scope>
    <source>
        <strain evidence="3">ATCC 33386 / NCTC 11300</strain>
    </source>
</reference>
<dbReference type="KEGG" id="str:Sterm_2391"/>
<gene>
    <name evidence="2" type="ordered locus">Sterm_2391</name>
</gene>
<dbReference type="PANTHER" id="PTHR22916:SF3">
    <property type="entry name" value="UDP-GLCNAC:BETAGAL BETA-1,3-N-ACETYLGLUCOSAMINYLTRANSFERASE-LIKE PROTEIN 1"/>
    <property type="match status" value="1"/>
</dbReference>
<dbReference type="InterPro" id="IPR001173">
    <property type="entry name" value="Glyco_trans_2-like"/>
</dbReference>
<accession>D1ALA1</accession>
<organism evidence="2 3">
    <name type="scientific">Sebaldella termitidis (strain ATCC 33386 / NCTC 11300)</name>
    <dbReference type="NCBI Taxonomy" id="526218"/>
    <lineage>
        <taxon>Bacteria</taxon>
        <taxon>Fusobacteriati</taxon>
        <taxon>Fusobacteriota</taxon>
        <taxon>Fusobacteriia</taxon>
        <taxon>Fusobacteriales</taxon>
        <taxon>Leptotrichiaceae</taxon>
        <taxon>Sebaldella</taxon>
    </lineage>
</organism>
<evidence type="ECO:0000259" key="1">
    <source>
        <dbReference type="Pfam" id="PF00535"/>
    </source>
</evidence>
<dbReference type="GO" id="GO:0016758">
    <property type="term" value="F:hexosyltransferase activity"/>
    <property type="evidence" value="ECO:0007669"/>
    <property type="project" value="UniProtKB-ARBA"/>
</dbReference>
<dbReference type="AlphaFoldDB" id="D1ALA1"/>
<evidence type="ECO:0000313" key="3">
    <source>
        <dbReference type="Proteomes" id="UP000000845"/>
    </source>
</evidence>
<evidence type="ECO:0000313" key="2">
    <source>
        <dbReference type="EMBL" id="ACZ09244.1"/>
    </source>
</evidence>
<dbReference type="STRING" id="526218.Sterm_2391"/>
<dbReference type="eggNOG" id="COG0463">
    <property type="taxonomic scope" value="Bacteria"/>
</dbReference>
<dbReference type="Gene3D" id="3.90.550.10">
    <property type="entry name" value="Spore Coat Polysaccharide Biosynthesis Protein SpsA, Chain A"/>
    <property type="match status" value="1"/>
</dbReference>
<dbReference type="CAZy" id="GT2">
    <property type="family name" value="Glycosyltransferase Family 2"/>
</dbReference>
<sequence>MSIITPLYNGEEFIKDAVESVLAQTYENWELLVIDDGSADNGYNIVKEYSDKDKRIKLLKNEKNSGVTKTRNKGIESSEGRYIAFLDSDDMWQKEKLERQINFMKAHDAAISCTAYARVDREGNEKKIIHVKEEITYNMLLKTNMMGCLTVIYDTEKTGKRYFAEAEKSEDYILWLSMVRDIKKAYGLDEMLAYYRVLDNSRSSNKLKVVKFQWKIYRKYEKLSLFKTMYCFIFYILEGTRKNL</sequence>
<proteinExistence type="predicted"/>
<dbReference type="PANTHER" id="PTHR22916">
    <property type="entry name" value="GLYCOSYLTRANSFERASE"/>
    <property type="match status" value="1"/>
</dbReference>
<dbReference type="Pfam" id="PF00535">
    <property type="entry name" value="Glycos_transf_2"/>
    <property type="match status" value="1"/>
</dbReference>
<keyword evidence="2" id="KW-0808">Transferase</keyword>
<dbReference type="InterPro" id="IPR029044">
    <property type="entry name" value="Nucleotide-diphossugar_trans"/>
</dbReference>